<feature type="transmembrane region" description="Helical" evidence="1">
    <location>
        <begin position="42"/>
        <end position="62"/>
    </location>
</feature>
<evidence type="ECO:0000313" key="2">
    <source>
        <dbReference type="EMBL" id="SEE24090.1"/>
    </source>
</evidence>
<keyword evidence="1" id="KW-1133">Transmembrane helix</keyword>
<dbReference type="EMBL" id="FNTY01000002">
    <property type="protein sequence ID" value="SEE24090.1"/>
    <property type="molecule type" value="Genomic_DNA"/>
</dbReference>
<feature type="transmembrane region" description="Helical" evidence="1">
    <location>
        <begin position="12"/>
        <end position="30"/>
    </location>
</feature>
<reference evidence="2 3" key="1">
    <citation type="submission" date="2016-10" db="EMBL/GenBank/DDBJ databases">
        <authorList>
            <person name="de Groot N.N."/>
        </authorList>
    </citation>
    <scope>NUCLEOTIDE SEQUENCE [LARGE SCALE GENOMIC DNA]</scope>
    <source>
        <strain evidence="2 3">BS3662</strain>
    </source>
</reference>
<sequence>MSQNLSRSQKYTLITLSSISLVLAGVWLIVELAYNGSAPFNMEPLVVTCASSIPILTLWWPFNPRYRSRRKSGRVTVQLHLRHSAELGEGDYGFHPNFSENSPTSVHLQTRFHPSLIGAAIAGDANYFTDVKDASSYELSPEDMSPNVDDIIILKNRCNNYALLRVVSIKPPASNVRGTDVVIDYVINPKGGLNFS</sequence>
<gene>
    <name evidence="2" type="ORF">SAMN04490194_1504</name>
</gene>
<accession>A0A1H5H849</accession>
<dbReference type="AlphaFoldDB" id="A0A1H5H849"/>
<name>A0A1H5H849_9PSED</name>
<protein>
    <submittedName>
        <fullName evidence="2">Uncharacterized protein</fullName>
    </submittedName>
</protein>
<organism evidence="2 3">
    <name type="scientific">Pseudomonas migulae</name>
    <dbReference type="NCBI Taxonomy" id="78543"/>
    <lineage>
        <taxon>Bacteria</taxon>
        <taxon>Pseudomonadati</taxon>
        <taxon>Pseudomonadota</taxon>
        <taxon>Gammaproteobacteria</taxon>
        <taxon>Pseudomonadales</taxon>
        <taxon>Pseudomonadaceae</taxon>
        <taxon>Pseudomonas</taxon>
    </lineage>
</organism>
<proteinExistence type="predicted"/>
<keyword evidence="1" id="KW-0812">Transmembrane</keyword>
<dbReference type="Proteomes" id="UP000198985">
    <property type="component" value="Unassembled WGS sequence"/>
</dbReference>
<evidence type="ECO:0000256" key="1">
    <source>
        <dbReference type="SAM" id="Phobius"/>
    </source>
</evidence>
<evidence type="ECO:0000313" key="3">
    <source>
        <dbReference type="Proteomes" id="UP000198985"/>
    </source>
</evidence>
<keyword evidence="1" id="KW-0472">Membrane</keyword>